<feature type="compositionally biased region" description="Polar residues" evidence="5">
    <location>
        <begin position="28"/>
        <end position="38"/>
    </location>
</feature>
<evidence type="ECO:0000256" key="3">
    <source>
        <dbReference type="ARBA" id="ARBA00074793"/>
    </source>
</evidence>
<dbReference type="InParanoid" id="A0A2I4BAB2"/>
<dbReference type="InterPro" id="IPR036860">
    <property type="entry name" value="SH2_dom_sf"/>
</dbReference>
<sequence>MAKWFKEFPLTLRNGTDRIRSEPAGSQPRPNRTKNSSADRGGVGSLLSGRNRQNSGPELLNRTAVGSQKDGRIWDNLLPGKSRKNSKGDPPSEDRPPRTTCPSAYINRMIRVDKQVVPEAEKPVQGKTETPIILEDYADPFDAQRSSEPKEAERLGENDGYVEPYDAQQMITEIRRRGSKDLLRTCVLMDASEGTMEEGQPAPLQIYDLPYEGSGDDQKMRVGRSERDLRPASEHELPWEWRKQHIVRTLSAQLDNPVKDETSHSKITRQLQHPAAQLQQLQSLKQKGQKILRSSLQTLLPLSAPNVSSENENSCVDPSLPLEKQSWYHGCMSRQEAELQLQSCREASFLVRNSESDSSKYSIALKTSQGCVHIIVAQTKENTFTLDQSSCVFPSIPQVVHHYCTQQLPFNGAEHMTLLHPVPRIH</sequence>
<dbReference type="FunFam" id="3.30.505.10:FF:000067">
    <property type="entry name" value="Src homology 2 domain-containing E"/>
    <property type="match status" value="1"/>
</dbReference>
<keyword evidence="7" id="KW-1185">Reference proteome</keyword>
<evidence type="ECO:0000259" key="6">
    <source>
        <dbReference type="PROSITE" id="PS50001"/>
    </source>
</evidence>
<keyword evidence="1" id="KW-0597">Phosphoprotein</keyword>
<dbReference type="Pfam" id="PF00017">
    <property type="entry name" value="SH2"/>
    <property type="match status" value="1"/>
</dbReference>
<dbReference type="InterPro" id="IPR000980">
    <property type="entry name" value="SH2"/>
</dbReference>
<organism evidence="7 8">
    <name type="scientific">Austrofundulus limnaeus</name>
    <name type="common">Annual killifish</name>
    <dbReference type="NCBI Taxonomy" id="52670"/>
    <lineage>
        <taxon>Eukaryota</taxon>
        <taxon>Metazoa</taxon>
        <taxon>Chordata</taxon>
        <taxon>Craniata</taxon>
        <taxon>Vertebrata</taxon>
        <taxon>Euteleostomi</taxon>
        <taxon>Actinopterygii</taxon>
        <taxon>Neopterygii</taxon>
        <taxon>Teleostei</taxon>
        <taxon>Neoteleostei</taxon>
        <taxon>Acanthomorphata</taxon>
        <taxon>Ovalentaria</taxon>
        <taxon>Atherinomorphae</taxon>
        <taxon>Cyprinodontiformes</taxon>
        <taxon>Rivulidae</taxon>
        <taxon>Austrofundulus</taxon>
    </lineage>
</organism>
<proteinExistence type="predicted"/>
<evidence type="ECO:0000313" key="8">
    <source>
        <dbReference type="RefSeq" id="XP_013864670.1"/>
    </source>
</evidence>
<dbReference type="PRINTS" id="PR00401">
    <property type="entry name" value="SH2DOMAIN"/>
</dbReference>
<dbReference type="STRING" id="52670.A0A2I4BAB2"/>
<feature type="region of interest" description="Disordered" evidence="5">
    <location>
        <begin position="1"/>
        <end position="102"/>
    </location>
</feature>
<feature type="compositionally biased region" description="Basic and acidic residues" evidence="5">
    <location>
        <begin position="86"/>
        <end position="97"/>
    </location>
</feature>
<feature type="domain" description="SH2" evidence="6">
    <location>
        <begin position="327"/>
        <end position="422"/>
    </location>
</feature>
<evidence type="ECO:0000313" key="7">
    <source>
        <dbReference type="Proteomes" id="UP000192220"/>
    </source>
</evidence>
<dbReference type="AlphaFoldDB" id="A0A2I4BAB2"/>
<dbReference type="PANTHER" id="PTHR15127:SF29">
    <property type="entry name" value="SH2 DOMAIN-CONTAINING ADAPTER PROTEIN E"/>
    <property type="match status" value="1"/>
</dbReference>
<keyword evidence="2 4" id="KW-0727">SH2 domain</keyword>
<evidence type="ECO:0000256" key="5">
    <source>
        <dbReference type="SAM" id="MobiDB-lite"/>
    </source>
</evidence>
<dbReference type="OrthoDB" id="5914531at2759"/>
<dbReference type="Proteomes" id="UP000192220">
    <property type="component" value="Unplaced"/>
</dbReference>
<dbReference type="Gene3D" id="3.30.505.10">
    <property type="entry name" value="SH2 domain"/>
    <property type="match status" value="1"/>
</dbReference>
<protein>
    <recommendedName>
        <fullName evidence="3">SH2 domain-containing adapter protein E</fullName>
    </recommendedName>
</protein>
<dbReference type="SMART" id="SM00252">
    <property type="entry name" value="SH2"/>
    <property type="match status" value="1"/>
</dbReference>
<evidence type="ECO:0000256" key="1">
    <source>
        <dbReference type="ARBA" id="ARBA00022553"/>
    </source>
</evidence>
<evidence type="ECO:0000256" key="4">
    <source>
        <dbReference type="PROSITE-ProRule" id="PRU00191"/>
    </source>
</evidence>
<gene>
    <name evidence="8" type="primary">LOC106518106</name>
</gene>
<name>A0A2I4BAB2_AUSLI</name>
<dbReference type="RefSeq" id="XP_013864670.1">
    <property type="nucleotide sequence ID" value="XM_014009216.1"/>
</dbReference>
<accession>A0A2I4BAB2</accession>
<evidence type="ECO:0000256" key="2">
    <source>
        <dbReference type="ARBA" id="ARBA00022999"/>
    </source>
</evidence>
<dbReference type="KEGG" id="alim:106518106"/>
<dbReference type="SUPFAM" id="SSF55550">
    <property type="entry name" value="SH2 domain"/>
    <property type="match status" value="1"/>
</dbReference>
<dbReference type="InterPro" id="IPR051846">
    <property type="entry name" value="SH2_domain_adapters"/>
</dbReference>
<dbReference type="GeneID" id="106518106"/>
<dbReference type="PROSITE" id="PS50001">
    <property type="entry name" value="SH2"/>
    <property type="match status" value="1"/>
</dbReference>
<reference evidence="8" key="1">
    <citation type="submission" date="2025-08" db="UniProtKB">
        <authorList>
            <consortium name="RefSeq"/>
        </authorList>
    </citation>
    <scope>IDENTIFICATION</scope>
    <source>
        <strain evidence="8">Quisiro</strain>
        <tissue evidence="8">Liver</tissue>
    </source>
</reference>
<dbReference type="PANTHER" id="PTHR15127">
    <property type="entry name" value="HEAVYWEIGHT, ISOFORM A"/>
    <property type="match status" value="1"/>
</dbReference>
<dbReference type="GO" id="GO:0001784">
    <property type="term" value="F:phosphotyrosine residue binding"/>
    <property type="evidence" value="ECO:0007669"/>
    <property type="project" value="TreeGrafter"/>
</dbReference>
<dbReference type="FunCoup" id="A0A2I4BAB2">
    <property type="interactions" value="227"/>
</dbReference>